<name>A0A8X7VL99_BRACI</name>
<keyword evidence="2" id="KW-1185">Reference proteome</keyword>
<accession>A0A8X7VL99</accession>
<dbReference type="InterPro" id="IPR036915">
    <property type="entry name" value="Cyclin-like_sf"/>
</dbReference>
<evidence type="ECO:0000313" key="2">
    <source>
        <dbReference type="Proteomes" id="UP000886595"/>
    </source>
</evidence>
<dbReference type="SUPFAM" id="SSF47954">
    <property type="entry name" value="Cyclin-like"/>
    <property type="match status" value="1"/>
</dbReference>
<dbReference type="EMBL" id="JAAMPC010000005">
    <property type="protein sequence ID" value="KAG2313352.1"/>
    <property type="molecule type" value="Genomic_DNA"/>
</dbReference>
<organism evidence="1 2">
    <name type="scientific">Brassica carinata</name>
    <name type="common">Ethiopian mustard</name>
    <name type="synonym">Abyssinian cabbage</name>
    <dbReference type="NCBI Taxonomy" id="52824"/>
    <lineage>
        <taxon>Eukaryota</taxon>
        <taxon>Viridiplantae</taxon>
        <taxon>Streptophyta</taxon>
        <taxon>Embryophyta</taxon>
        <taxon>Tracheophyta</taxon>
        <taxon>Spermatophyta</taxon>
        <taxon>Magnoliopsida</taxon>
        <taxon>eudicotyledons</taxon>
        <taxon>Gunneridae</taxon>
        <taxon>Pentapetalae</taxon>
        <taxon>rosids</taxon>
        <taxon>malvids</taxon>
        <taxon>Brassicales</taxon>
        <taxon>Brassicaceae</taxon>
        <taxon>Brassiceae</taxon>
        <taxon>Brassica</taxon>
    </lineage>
</organism>
<reference evidence="1 2" key="1">
    <citation type="submission" date="2020-02" db="EMBL/GenBank/DDBJ databases">
        <authorList>
            <person name="Ma Q."/>
            <person name="Huang Y."/>
            <person name="Song X."/>
            <person name="Pei D."/>
        </authorList>
    </citation>
    <scope>NUCLEOTIDE SEQUENCE [LARGE SCALE GENOMIC DNA]</scope>
    <source>
        <strain evidence="1">Sxm20200214</strain>
        <tissue evidence="1">Leaf</tissue>
    </source>
</reference>
<evidence type="ECO:0000313" key="1">
    <source>
        <dbReference type="EMBL" id="KAG2313352.1"/>
    </source>
</evidence>
<protein>
    <submittedName>
        <fullName evidence="1">Uncharacterized protein</fullName>
    </submittedName>
</protein>
<dbReference type="Proteomes" id="UP000886595">
    <property type="component" value="Unassembled WGS sequence"/>
</dbReference>
<comment type="caution">
    <text evidence="1">The sequence shown here is derived from an EMBL/GenBank/DDBJ whole genome shotgun (WGS) entry which is preliminary data.</text>
</comment>
<sequence>MGICSPIIHCESRFLFLIFLFDGPIKLNDLSRHPLLFLIFLFNVDQGDPVAEAKNRRSLGNIGNIASFPGVEAGKLNRPLTRNFRAHLLENANKKRPEAVQKKARAVVKPQPQQPHEVIVISPDTNEVAKAKQDQRHDAASKKKVTYSSILHAAASKILDIDSADKDNDHADVEYVENMYAFYKEVEVLVVRPFILICFMDTLACDVHVKFDLSPEMLYLTISIIGRFLSPNQGPSWPDFGKKKLK</sequence>
<proteinExistence type="predicted"/>
<gene>
    <name evidence="1" type="ORF">Bca52824_024909</name>
</gene>
<dbReference type="OrthoDB" id="1739800at2759"/>
<dbReference type="AlphaFoldDB" id="A0A8X7VL99"/>